<dbReference type="InterPro" id="IPR043595">
    <property type="entry name" value="FaeB/C/D"/>
</dbReference>
<dbReference type="PANTHER" id="PTHR38050:SF2">
    <property type="entry name" value="FERULOYL ESTERASE C-RELATED"/>
    <property type="match status" value="1"/>
</dbReference>
<keyword evidence="10" id="KW-1185">Reference proteome</keyword>
<accession>A0ABW2IKW7</accession>
<dbReference type="InterPro" id="IPR010126">
    <property type="entry name" value="Esterase_phb"/>
</dbReference>
<dbReference type="GO" id="GO:0016787">
    <property type="term" value="F:hydrolase activity"/>
    <property type="evidence" value="ECO:0007669"/>
    <property type="project" value="UniProtKB-KW"/>
</dbReference>
<protein>
    <submittedName>
        <fullName evidence="9">Alpha/beta hydrolase family esterase</fullName>
    </submittedName>
</protein>
<keyword evidence="7" id="KW-0624">Polysaccharide degradation</keyword>
<keyword evidence="3" id="KW-0858">Xylan degradation</keyword>
<dbReference type="PROSITE" id="PS51257">
    <property type="entry name" value="PROKAR_LIPOPROTEIN"/>
    <property type="match status" value="1"/>
</dbReference>
<reference evidence="10" key="1">
    <citation type="journal article" date="2019" name="Int. J. Syst. Evol. Microbiol.">
        <title>The Global Catalogue of Microorganisms (GCM) 10K type strain sequencing project: providing services to taxonomists for standard genome sequencing and annotation.</title>
        <authorList>
            <consortium name="The Broad Institute Genomics Platform"/>
            <consortium name="The Broad Institute Genome Sequencing Center for Infectious Disease"/>
            <person name="Wu L."/>
            <person name="Ma J."/>
        </authorList>
    </citation>
    <scope>NUCLEOTIDE SEQUENCE [LARGE SCALE GENOMIC DNA]</scope>
    <source>
        <strain evidence="10">CCUG 51308</strain>
    </source>
</reference>
<evidence type="ECO:0000313" key="9">
    <source>
        <dbReference type="EMBL" id="MFC7291589.1"/>
    </source>
</evidence>
<feature type="signal peptide" evidence="8">
    <location>
        <begin position="1"/>
        <end position="26"/>
    </location>
</feature>
<gene>
    <name evidence="9" type="ORF">ACFQS8_08175</name>
</gene>
<feature type="chain" id="PRO_5045221337" evidence="8">
    <location>
        <begin position="27"/>
        <end position="334"/>
    </location>
</feature>
<evidence type="ECO:0000256" key="2">
    <source>
        <dbReference type="ARBA" id="ARBA00022525"/>
    </source>
</evidence>
<evidence type="ECO:0000256" key="1">
    <source>
        <dbReference type="ARBA" id="ARBA00004613"/>
    </source>
</evidence>
<keyword evidence="4 8" id="KW-0732">Signal</keyword>
<keyword evidence="2" id="KW-0964">Secreted</keyword>
<evidence type="ECO:0000256" key="8">
    <source>
        <dbReference type="SAM" id="SignalP"/>
    </source>
</evidence>
<dbReference type="Proteomes" id="UP001596492">
    <property type="component" value="Unassembled WGS sequence"/>
</dbReference>
<dbReference type="Pfam" id="PF10503">
    <property type="entry name" value="Esterase_PHB"/>
    <property type="match status" value="1"/>
</dbReference>
<dbReference type="RefSeq" id="WP_382166822.1">
    <property type="nucleotide sequence ID" value="NZ_JBHTBR010000004.1"/>
</dbReference>
<name>A0ABW2IKW7_9PROT</name>
<proteinExistence type="predicted"/>
<dbReference type="SUPFAM" id="SSF53474">
    <property type="entry name" value="alpha/beta-Hydrolases"/>
    <property type="match status" value="1"/>
</dbReference>
<organism evidence="9 10">
    <name type="scientific">Hirschia litorea</name>
    <dbReference type="NCBI Taxonomy" id="1199156"/>
    <lineage>
        <taxon>Bacteria</taxon>
        <taxon>Pseudomonadati</taxon>
        <taxon>Pseudomonadota</taxon>
        <taxon>Alphaproteobacteria</taxon>
        <taxon>Hyphomonadales</taxon>
        <taxon>Hyphomonadaceae</taxon>
        <taxon>Hirschia</taxon>
    </lineage>
</organism>
<keyword evidence="5 9" id="KW-0378">Hydrolase</keyword>
<evidence type="ECO:0000256" key="3">
    <source>
        <dbReference type="ARBA" id="ARBA00022651"/>
    </source>
</evidence>
<dbReference type="EMBL" id="JBHTBR010000004">
    <property type="protein sequence ID" value="MFC7291589.1"/>
    <property type="molecule type" value="Genomic_DNA"/>
</dbReference>
<evidence type="ECO:0000313" key="10">
    <source>
        <dbReference type="Proteomes" id="UP001596492"/>
    </source>
</evidence>
<dbReference type="InterPro" id="IPR029058">
    <property type="entry name" value="AB_hydrolase_fold"/>
</dbReference>
<evidence type="ECO:0000256" key="4">
    <source>
        <dbReference type="ARBA" id="ARBA00022729"/>
    </source>
</evidence>
<evidence type="ECO:0000256" key="5">
    <source>
        <dbReference type="ARBA" id="ARBA00022801"/>
    </source>
</evidence>
<sequence>MLYRSKNIFRNSICVFGLLFAGCAAGNSGNDEHKSRSVSSDDANSAVLGVAVLGHDENGNIEYELSYDGLERSYIVHIPPNYTPNEKSALVMSLHGRPGTNHSLMKSQRWEEVGDRENFVVVYPQGASVEWRGKAVTHWNALNMETGVDDVGFLKHVVDRVHADYGTDPKRVYVAGFSNGGMMVSRLVCEAGDVFTAMASVAGVGSTAHTDCVPSDVTPIAFIHGEKDELPPEQGRTNNSRPVQETLDMFINAYACSVQPEVRQLADVDKADQTRTTHYKYSGCRNGASVEYYFIENGGHTWPGNKPAPRLGNTSQDFKATEELWSFFKQYRME</sequence>
<dbReference type="Gene3D" id="3.40.50.1820">
    <property type="entry name" value="alpha/beta hydrolase"/>
    <property type="match status" value="1"/>
</dbReference>
<dbReference type="PANTHER" id="PTHR38050">
    <property type="match status" value="1"/>
</dbReference>
<keyword evidence="6" id="KW-0119">Carbohydrate metabolism</keyword>
<comment type="subcellular location">
    <subcellularLocation>
        <location evidence="1">Secreted</location>
    </subcellularLocation>
</comment>
<comment type="caution">
    <text evidence="9">The sequence shown here is derived from an EMBL/GenBank/DDBJ whole genome shotgun (WGS) entry which is preliminary data.</text>
</comment>
<evidence type="ECO:0000256" key="7">
    <source>
        <dbReference type="ARBA" id="ARBA00023326"/>
    </source>
</evidence>
<evidence type="ECO:0000256" key="6">
    <source>
        <dbReference type="ARBA" id="ARBA00023277"/>
    </source>
</evidence>